<dbReference type="SUPFAM" id="SSF48498">
    <property type="entry name" value="Tetracyclin repressor-like, C-terminal domain"/>
    <property type="match status" value="1"/>
</dbReference>
<feature type="domain" description="HTH tetR-type" evidence="5">
    <location>
        <begin position="5"/>
        <end position="65"/>
    </location>
</feature>
<keyword evidence="3" id="KW-0804">Transcription</keyword>
<dbReference type="SUPFAM" id="SSF46689">
    <property type="entry name" value="Homeodomain-like"/>
    <property type="match status" value="1"/>
</dbReference>
<dbReference type="PANTHER" id="PTHR30055">
    <property type="entry name" value="HTH-TYPE TRANSCRIPTIONAL REGULATOR RUTR"/>
    <property type="match status" value="1"/>
</dbReference>
<dbReference type="RefSeq" id="WP_379752452.1">
    <property type="nucleotide sequence ID" value="NZ_JBHSMR010000010.1"/>
</dbReference>
<name>A0ABW0MJT2_9BURK</name>
<dbReference type="PROSITE" id="PS50977">
    <property type="entry name" value="HTH_TETR_2"/>
    <property type="match status" value="1"/>
</dbReference>
<dbReference type="InterPro" id="IPR050109">
    <property type="entry name" value="HTH-type_TetR-like_transc_reg"/>
</dbReference>
<dbReference type="EMBL" id="JBHSMR010000010">
    <property type="protein sequence ID" value="MFC5477791.1"/>
    <property type="molecule type" value="Genomic_DNA"/>
</dbReference>
<evidence type="ECO:0000256" key="4">
    <source>
        <dbReference type="PROSITE-ProRule" id="PRU00335"/>
    </source>
</evidence>
<evidence type="ECO:0000313" key="7">
    <source>
        <dbReference type="Proteomes" id="UP001596101"/>
    </source>
</evidence>
<dbReference type="InterPro" id="IPR001647">
    <property type="entry name" value="HTH_TetR"/>
</dbReference>
<evidence type="ECO:0000313" key="6">
    <source>
        <dbReference type="EMBL" id="MFC5477791.1"/>
    </source>
</evidence>
<dbReference type="InterPro" id="IPR011075">
    <property type="entry name" value="TetR_C"/>
</dbReference>
<evidence type="ECO:0000256" key="2">
    <source>
        <dbReference type="ARBA" id="ARBA00023125"/>
    </source>
</evidence>
<dbReference type="InterPro" id="IPR009057">
    <property type="entry name" value="Homeodomain-like_sf"/>
</dbReference>
<dbReference type="Pfam" id="PF00440">
    <property type="entry name" value="TetR_N"/>
    <property type="match status" value="1"/>
</dbReference>
<evidence type="ECO:0000259" key="5">
    <source>
        <dbReference type="PROSITE" id="PS50977"/>
    </source>
</evidence>
<evidence type="ECO:0000256" key="1">
    <source>
        <dbReference type="ARBA" id="ARBA00023015"/>
    </source>
</evidence>
<evidence type="ECO:0000256" key="3">
    <source>
        <dbReference type="ARBA" id="ARBA00023163"/>
    </source>
</evidence>
<keyword evidence="2 4" id="KW-0238">DNA-binding</keyword>
<sequence>MRRKKERPQELIASALALFVERGYASTRLEDVARRAGVSKPTLYLYFKSKEELFKAVVHAGVVPAIAEIETLLAEFEGHSTELMRHAVLQWWVHVGVKKGAGLIRVVTAEANQFPELAMFYRAEVIDRDRRLIAKVIERGIARNEFRQVDVALATHVLTSAMLMLTMWNNVVQPSNHLVPDPVIFLETLVDLMLAGLLPK</sequence>
<keyword evidence="1" id="KW-0805">Transcription regulation</keyword>
<feature type="DNA-binding region" description="H-T-H motif" evidence="4">
    <location>
        <begin position="28"/>
        <end position="47"/>
    </location>
</feature>
<reference evidence="7" key="1">
    <citation type="journal article" date="2019" name="Int. J. Syst. Evol. Microbiol.">
        <title>The Global Catalogue of Microorganisms (GCM) 10K type strain sequencing project: providing services to taxonomists for standard genome sequencing and annotation.</title>
        <authorList>
            <consortium name="The Broad Institute Genomics Platform"/>
            <consortium name="The Broad Institute Genome Sequencing Center for Infectious Disease"/>
            <person name="Wu L."/>
            <person name="Ma J."/>
        </authorList>
    </citation>
    <scope>NUCLEOTIDE SEQUENCE [LARGE SCALE GENOMIC DNA]</scope>
    <source>
        <strain evidence="7">CCUG 43111</strain>
    </source>
</reference>
<dbReference type="Proteomes" id="UP001596101">
    <property type="component" value="Unassembled WGS sequence"/>
</dbReference>
<dbReference type="InterPro" id="IPR036271">
    <property type="entry name" value="Tet_transcr_reg_TetR-rel_C_sf"/>
</dbReference>
<proteinExistence type="predicted"/>
<accession>A0ABW0MJT2</accession>
<dbReference type="PRINTS" id="PR00455">
    <property type="entry name" value="HTHTETR"/>
</dbReference>
<dbReference type="PANTHER" id="PTHR30055:SF223">
    <property type="entry name" value="HTH-TYPE TRANSCRIPTIONAL REGULATOR UIDR"/>
    <property type="match status" value="1"/>
</dbReference>
<organism evidence="6 7">
    <name type="scientific">Massilia suwonensis</name>
    <dbReference type="NCBI Taxonomy" id="648895"/>
    <lineage>
        <taxon>Bacteria</taxon>
        <taxon>Pseudomonadati</taxon>
        <taxon>Pseudomonadota</taxon>
        <taxon>Betaproteobacteria</taxon>
        <taxon>Burkholderiales</taxon>
        <taxon>Oxalobacteraceae</taxon>
        <taxon>Telluria group</taxon>
        <taxon>Massilia</taxon>
    </lineage>
</organism>
<keyword evidence="7" id="KW-1185">Reference proteome</keyword>
<comment type="caution">
    <text evidence="6">The sequence shown here is derived from an EMBL/GenBank/DDBJ whole genome shotgun (WGS) entry which is preliminary data.</text>
</comment>
<protein>
    <submittedName>
        <fullName evidence="6">TetR/AcrR family transcriptional regulator</fullName>
    </submittedName>
</protein>
<dbReference type="Gene3D" id="1.10.357.10">
    <property type="entry name" value="Tetracycline Repressor, domain 2"/>
    <property type="match status" value="1"/>
</dbReference>
<gene>
    <name evidence="6" type="ORF">ACFPQ5_06315</name>
</gene>
<dbReference type="Pfam" id="PF16859">
    <property type="entry name" value="TetR_C_11"/>
    <property type="match status" value="1"/>
</dbReference>